<evidence type="ECO:0000313" key="8">
    <source>
        <dbReference type="Proteomes" id="UP000250140"/>
    </source>
</evidence>
<sequence>MLLPSKVSNARVLAFKYDACVTDWRSMVSKNRIGNHSMNLLTSLATYREEDGTLIQPDDRPIIFVCHSLGGLVCEDALIAARQSSEARLRSILQHTRGIVFLGTPHHGAGFAKWAELLAKSIGLLKQTNPQIVAVLKNNSEVLARIQDGFHTIIRSRVVPSHSAILPGYIPIGIRANHMDMTKFESEDDPGFKAVAGEIRRWNGNLSLCQC</sequence>
<evidence type="ECO:0000313" key="7">
    <source>
        <dbReference type="EMBL" id="OCL01598.1"/>
    </source>
</evidence>
<evidence type="ECO:0000256" key="3">
    <source>
        <dbReference type="ARBA" id="ARBA00004370"/>
    </source>
</evidence>
<protein>
    <recommendedName>
        <fullName evidence="9">DUF676 domain-containing protein</fullName>
    </recommendedName>
</protein>
<dbReference type="PANTHER" id="PTHR48182:SF2">
    <property type="entry name" value="PROTEIN SERAC1"/>
    <property type="match status" value="1"/>
</dbReference>
<dbReference type="Gene3D" id="3.40.50.1820">
    <property type="entry name" value="alpha/beta hydrolase"/>
    <property type="match status" value="1"/>
</dbReference>
<evidence type="ECO:0000256" key="6">
    <source>
        <dbReference type="ARBA" id="ARBA00023136"/>
    </source>
</evidence>
<proteinExistence type="predicted"/>
<evidence type="ECO:0008006" key="9">
    <source>
        <dbReference type="Google" id="ProtNLM"/>
    </source>
</evidence>
<reference evidence="7 8" key="1">
    <citation type="journal article" date="2016" name="Nat. Commun.">
        <title>Ectomycorrhizal ecology is imprinted in the genome of the dominant symbiotic fungus Cenococcum geophilum.</title>
        <authorList>
            <consortium name="DOE Joint Genome Institute"/>
            <person name="Peter M."/>
            <person name="Kohler A."/>
            <person name="Ohm R.A."/>
            <person name="Kuo A."/>
            <person name="Krutzmann J."/>
            <person name="Morin E."/>
            <person name="Arend M."/>
            <person name="Barry K.W."/>
            <person name="Binder M."/>
            <person name="Choi C."/>
            <person name="Clum A."/>
            <person name="Copeland A."/>
            <person name="Grisel N."/>
            <person name="Haridas S."/>
            <person name="Kipfer T."/>
            <person name="LaButti K."/>
            <person name="Lindquist E."/>
            <person name="Lipzen A."/>
            <person name="Maire R."/>
            <person name="Meier B."/>
            <person name="Mihaltcheva S."/>
            <person name="Molinier V."/>
            <person name="Murat C."/>
            <person name="Poggeler S."/>
            <person name="Quandt C.A."/>
            <person name="Sperisen C."/>
            <person name="Tritt A."/>
            <person name="Tisserant E."/>
            <person name="Crous P.W."/>
            <person name="Henrissat B."/>
            <person name="Nehls U."/>
            <person name="Egli S."/>
            <person name="Spatafora J.W."/>
            <person name="Grigoriev I.V."/>
            <person name="Martin F.M."/>
        </authorList>
    </citation>
    <scope>NUCLEOTIDE SEQUENCE [LARGE SCALE GENOMIC DNA]</scope>
    <source>
        <strain evidence="7 8">CBS 207.34</strain>
    </source>
</reference>
<evidence type="ECO:0000256" key="5">
    <source>
        <dbReference type="ARBA" id="ARBA00023128"/>
    </source>
</evidence>
<dbReference type="PANTHER" id="PTHR48182">
    <property type="entry name" value="PROTEIN SERAC1"/>
    <property type="match status" value="1"/>
</dbReference>
<dbReference type="InterPro" id="IPR029058">
    <property type="entry name" value="AB_hydrolase_fold"/>
</dbReference>
<evidence type="ECO:0000256" key="4">
    <source>
        <dbReference type="ARBA" id="ARBA00022824"/>
    </source>
</evidence>
<keyword evidence="8" id="KW-1185">Reference proteome</keyword>
<keyword evidence="4" id="KW-0256">Endoplasmic reticulum</keyword>
<keyword evidence="5" id="KW-0496">Mitochondrion</keyword>
<keyword evidence="6" id="KW-0472">Membrane</keyword>
<evidence type="ECO:0000256" key="1">
    <source>
        <dbReference type="ARBA" id="ARBA00004173"/>
    </source>
</evidence>
<gene>
    <name evidence="7" type="ORF">AOQ84DRAFT_401722</name>
</gene>
<dbReference type="Proteomes" id="UP000250140">
    <property type="component" value="Unassembled WGS sequence"/>
</dbReference>
<dbReference type="GO" id="GO:0005739">
    <property type="term" value="C:mitochondrion"/>
    <property type="evidence" value="ECO:0007669"/>
    <property type="project" value="UniProtKB-SubCell"/>
</dbReference>
<dbReference type="InterPro" id="IPR052374">
    <property type="entry name" value="SERAC1"/>
</dbReference>
<dbReference type="EMBL" id="KV751105">
    <property type="protein sequence ID" value="OCL01598.1"/>
    <property type="molecule type" value="Genomic_DNA"/>
</dbReference>
<name>A0A8E2EN95_9PEZI</name>
<comment type="subcellular location">
    <subcellularLocation>
        <location evidence="2">Endoplasmic reticulum</location>
    </subcellularLocation>
    <subcellularLocation>
        <location evidence="3">Membrane</location>
    </subcellularLocation>
    <subcellularLocation>
        <location evidence="1">Mitochondrion</location>
    </subcellularLocation>
</comment>
<dbReference type="GO" id="GO:0016020">
    <property type="term" value="C:membrane"/>
    <property type="evidence" value="ECO:0007669"/>
    <property type="project" value="UniProtKB-SubCell"/>
</dbReference>
<dbReference type="OrthoDB" id="427518at2759"/>
<dbReference type="AlphaFoldDB" id="A0A8E2EN95"/>
<accession>A0A8E2EN95</accession>
<organism evidence="7 8">
    <name type="scientific">Glonium stellatum</name>
    <dbReference type="NCBI Taxonomy" id="574774"/>
    <lineage>
        <taxon>Eukaryota</taxon>
        <taxon>Fungi</taxon>
        <taxon>Dikarya</taxon>
        <taxon>Ascomycota</taxon>
        <taxon>Pezizomycotina</taxon>
        <taxon>Dothideomycetes</taxon>
        <taxon>Pleosporomycetidae</taxon>
        <taxon>Gloniales</taxon>
        <taxon>Gloniaceae</taxon>
        <taxon>Glonium</taxon>
    </lineage>
</organism>
<dbReference type="SUPFAM" id="SSF53474">
    <property type="entry name" value="alpha/beta-Hydrolases"/>
    <property type="match status" value="1"/>
</dbReference>
<dbReference type="GO" id="GO:0005783">
    <property type="term" value="C:endoplasmic reticulum"/>
    <property type="evidence" value="ECO:0007669"/>
    <property type="project" value="UniProtKB-SubCell"/>
</dbReference>
<evidence type="ECO:0000256" key="2">
    <source>
        <dbReference type="ARBA" id="ARBA00004240"/>
    </source>
</evidence>